<dbReference type="AlphaFoldDB" id="A0A183JSQ1"/>
<organism evidence="3">
    <name type="scientific">Schistosoma curassoni</name>
    <dbReference type="NCBI Taxonomy" id="6186"/>
    <lineage>
        <taxon>Eukaryota</taxon>
        <taxon>Metazoa</taxon>
        <taxon>Spiralia</taxon>
        <taxon>Lophotrochozoa</taxon>
        <taxon>Platyhelminthes</taxon>
        <taxon>Trematoda</taxon>
        <taxon>Digenea</taxon>
        <taxon>Strigeidida</taxon>
        <taxon>Schistosomatoidea</taxon>
        <taxon>Schistosomatidae</taxon>
        <taxon>Schistosoma</taxon>
    </lineage>
</organism>
<evidence type="ECO:0000313" key="3">
    <source>
        <dbReference type="WBParaSite" id="SCUD_0000574101-mRNA-1"/>
    </source>
</evidence>
<evidence type="ECO:0000313" key="2">
    <source>
        <dbReference type="Proteomes" id="UP000279833"/>
    </source>
</evidence>
<keyword evidence="2" id="KW-1185">Reference proteome</keyword>
<name>A0A183JSQ1_9TREM</name>
<dbReference type="WBParaSite" id="SCUD_0000574101-mRNA-1">
    <property type="protein sequence ID" value="SCUD_0000574101-mRNA-1"/>
    <property type="gene ID" value="SCUD_0000574101"/>
</dbReference>
<dbReference type="STRING" id="6186.A0A183JSQ1"/>
<dbReference type="Proteomes" id="UP000279833">
    <property type="component" value="Unassembled WGS sequence"/>
</dbReference>
<reference evidence="3" key="1">
    <citation type="submission" date="2016-06" db="UniProtKB">
        <authorList>
            <consortium name="WormBaseParasite"/>
        </authorList>
    </citation>
    <scope>IDENTIFICATION</scope>
</reference>
<sequence length="49" mass="5814">MCTFSFVVVILSFFIGRLLTVKFLRDNKYCLRFPEAHSITQPLQIEDFE</sequence>
<reference evidence="1 2" key="2">
    <citation type="submission" date="2018-11" db="EMBL/GenBank/DDBJ databases">
        <authorList>
            <consortium name="Pathogen Informatics"/>
        </authorList>
    </citation>
    <scope>NUCLEOTIDE SEQUENCE [LARGE SCALE GENOMIC DNA]</scope>
    <source>
        <strain evidence="1">Dakar</strain>
        <strain evidence="2">Dakar, Senegal</strain>
    </source>
</reference>
<protein>
    <submittedName>
        <fullName evidence="1 3">Uncharacterized protein</fullName>
    </submittedName>
</protein>
<evidence type="ECO:0000313" key="1">
    <source>
        <dbReference type="EMBL" id="VDO98016.1"/>
    </source>
</evidence>
<proteinExistence type="predicted"/>
<dbReference type="EMBL" id="UZAK01010163">
    <property type="protein sequence ID" value="VDO98016.1"/>
    <property type="molecule type" value="Genomic_DNA"/>
</dbReference>
<gene>
    <name evidence="1" type="ORF">SCUD_LOCUS5741</name>
</gene>
<accession>A0A183JSQ1</accession>